<accession>A0A6M3ZIY0</accession>
<proteinExistence type="predicted"/>
<evidence type="ECO:0000313" key="2">
    <source>
        <dbReference type="EMBL" id="QJP98678.1"/>
    </source>
</evidence>
<dbReference type="EMBL" id="CP008956">
    <property type="protein sequence ID" value="QJP98678.1"/>
    <property type="molecule type" value="Genomic_DNA"/>
</dbReference>
<protein>
    <submittedName>
        <fullName evidence="2">Uncharacterized protein</fullName>
    </submittedName>
</protein>
<feature type="transmembrane region" description="Helical" evidence="1">
    <location>
        <begin position="12"/>
        <end position="35"/>
    </location>
</feature>
<organism evidence="2 3">
    <name type="scientific">Herbaspirillum rubrisubalbicans Os34</name>
    <dbReference type="NCBI Taxonomy" id="1235827"/>
    <lineage>
        <taxon>Bacteria</taxon>
        <taxon>Pseudomonadati</taxon>
        <taxon>Pseudomonadota</taxon>
        <taxon>Betaproteobacteria</taxon>
        <taxon>Burkholderiales</taxon>
        <taxon>Oxalobacteraceae</taxon>
        <taxon>Herbaspirillum</taxon>
    </lineage>
</organism>
<dbReference type="AlphaFoldDB" id="A0A6M3ZIY0"/>
<feature type="transmembrane region" description="Helical" evidence="1">
    <location>
        <begin position="47"/>
        <end position="66"/>
    </location>
</feature>
<sequence length="67" mass="7727">MNFMFKGERLTTFAVSGIAQLIGYMPVLLMTQVLAQFGFQSSFHRQFAEMLQQAFFAYQILWILVIG</sequence>
<gene>
    <name evidence="2" type="ORF">C798_00060</name>
</gene>
<evidence type="ECO:0000313" key="3">
    <source>
        <dbReference type="Proteomes" id="UP000501648"/>
    </source>
</evidence>
<name>A0A6M3ZIY0_9BURK</name>
<reference evidence="2 3" key="1">
    <citation type="journal article" date="2012" name="J. Bacteriol.">
        <title>Genome sequence of the pathogenic Herbaspirillum seropedicae strain Os34, isolated from rice roots.</title>
        <authorList>
            <person name="Ye W."/>
            <person name="Ye S."/>
            <person name="Liu J."/>
            <person name="Chang S."/>
            <person name="Chen M."/>
            <person name="Zhu B."/>
            <person name="Guo L."/>
            <person name="An Q."/>
        </authorList>
    </citation>
    <scope>NUCLEOTIDE SEQUENCE [LARGE SCALE GENOMIC DNA]</scope>
    <source>
        <strain evidence="2 3">Os34</strain>
    </source>
</reference>
<keyword evidence="1" id="KW-1133">Transmembrane helix</keyword>
<dbReference type="Proteomes" id="UP000501648">
    <property type="component" value="Chromosome"/>
</dbReference>
<keyword evidence="1" id="KW-0472">Membrane</keyword>
<evidence type="ECO:0000256" key="1">
    <source>
        <dbReference type="SAM" id="Phobius"/>
    </source>
</evidence>
<keyword evidence="1" id="KW-0812">Transmembrane</keyword>